<dbReference type="RefSeq" id="WP_343762771.1">
    <property type="nucleotide sequence ID" value="NZ_BAAACG010000013.1"/>
</dbReference>
<organism evidence="4 5">
    <name type="scientific">Clostridium oceanicum</name>
    <dbReference type="NCBI Taxonomy" id="1543"/>
    <lineage>
        <taxon>Bacteria</taxon>
        <taxon>Bacillati</taxon>
        <taxon>Bacillota</taxon>
        <taxon>Clostridia</taxon>
        <taxon>Eubacteriales</taxon>
        <taxon>Clostridiaceae</taxon>
        <taxon>Clostridium</taxon>
    </lineage>
</organism>
<evidence type="ECO:0000256" key="1">
    <source>
        <dbReference type="ARBA" id="ARBA00022490"/>
    </source>
</evidence>
<protein>
    <recommendedName>
        <fullName evidence="3">SsrA-binding protein</fullName>
    </recommendedName>
    <alternativeName>
        <fullName evidence="3">Small protein B</fullName>
    </alternativeName>
</protein>
<proteinExistence type="inferred from homology"/>
<gene>
    <name evidence="3 4" type="primary">smpB</name>
    <name evidence="4" type="ORF">GCM10008906_29840</name>
</gene>
<dbReference type="EMBL" id="BAAACG010000013">
    <property type="protein sequence ID" value="GAA0744651.1"/>
    <property type="molecule type" value="Genomic_DNA"/>
</dbReference>
<comment type="similarity">
    <text evidence="3">Belongs to the SmpB family.</text>
</comment>
<name>A0ABP3UZH7_9CLOT</name>
<dbReference type="NCBIfam" id="TIGR00086">
    <property type="entry name" value="smpB"/>
    <property type="match status" value="1"/>
</dbReference>
<keyword evidence="1 3" id="KW-0963">Cytoplasm</keyword>
<dbReference type="Proteomes" id="UP001501510">
    <property type="component" value="Unassembled WGS sequence"/>
</dbReference>
<reference evidence="5" key="1">
    <citation type="journal article" date="2019" name="Int. J. Syst. Evol. Microbiol.">
        <title>The Global Catalogue of Microorganisms (GCM) 10K type strain sequencing project: providing services to taxonomists for standard genome sequencing and annotation.</title>
        <authorList>
            <consortium name="The Broad Institute Genomics Platform"/>
            <consortium name="The Broad Institute Genome Sequencing Center for Infectious Disease"/>
            <person name="Wu L."/>
            <person name="Ma J."/>
        </authorList>
    </citation>
    <scope>NUCLEOTIDE SEQUENCE [LARGE SCALE GENOMIC DNA]</scope>
    <source>
        <strain evidence="5">JCM 1407</strain>
    </source>
</reference>
<dbReference type="InterPro" id="IPR020081">
    <property type="entry name" value="SsrA-bd_prot_CS"/>
</dbReference>
<dbReference type="SUPFAM" id="SSF74982">
    <property type="entry name" value="Small protein B (SmpB)"/>
    <property type="match status" value="1"/>
</dbReference>
<evidence type="ECO:0000313" key="4">
    <source>
        <dbReference type="EMBL" id="GAA0744651.1"/>
    </source>
</evidence>
<dbReference type="NCBIfam" id="NF003843">
    <property type="entry name" value="PRK05422.1"/>
    <property type="match status" value="1"/>
</dbReference>
<dbReference type="PROSITE" id="PS01317">
    <property type="entry name" value="SSRP"/>
    <property type="match status" value="1"/>
</dbReference>
<dbReference type="CDD" id="cd09294">
    <property type="entry name" value="SmpB"/>
    <property type="match status" value="1"/>
</dbReference>
<accession>A0ABP3UZH7</accession>
<dbReference type="Pfam" id="PF01668">
    <property type="entry name" value="SmpB"/>
    <property type="match status" value="1"/>
</dbReference>
<comment type="subcellular location">
    <subcellularLocation>
        <location evidence="3">Cytoplasm</location>
    </subcellularLocation>
    <text evidence="3">The tmRNA-SmpB complex associates with stalled 70S ribosomes.</text>
</comment>
<dbReference type="PANTHER" id="PTHR30308">
    <property type="entry name" value="TMRNA-BINDING COMPONENT OF TRANS-TRANSLATION TAGGING COMPLEX"/>
    <property type="match status" value="1"/>
</dbReference>
<keyword evidence="5" id="KW-1185">Reference proteome</keyword>
<comment type="caution">
    <text evidence="4">The sequence shown here is derived from an EMBL/GenBank/DDBJ whole genome shotgun (WGS) entry which is preliminary data.</text>
</comment>
<evidence type="ECO:0000256" key="2">
    <source>
        <dbReference type="ARBA" id="ARBA00022884"/>
    </source>
</evidence>
<dbReference type="PANTHER" id="PTHR30308:SF2">
    <property type="entry name" value="SSRA-BINDING PROTEIN"/>
    <property type="match status" value="1"/>
</dbReference>
<dbReference type="InterPro" id="IPR000037">
    <property type="entry name" value="SsrA-bd_prot"/>
</dbReference>
<comment type="function">
    <text evidence="3">Required for rescue of stalled ribosomes mediated by trans-translation. Binds to transfer-messenger RNA (tmRNA), required for stable association of tmRNA with ribosomes. tmRNA and SmpB together mimic tRNA shape, replacing the anticodon stem-loop with SmpB. tmRNA is encoded by the ssrA gene; the 2 termini fold to resemble tRNA(Ala) and it encodes a 'tag peptide', a short internal open reading frame. During trans-translation Ala-aminoacylated tmRNA acts like a tRNA, entering the A-site of stalled ribosomes, displacing the stalled mRNA. The ribosome then switches to translate the ORF on the tmRNA; the nascent peptide is terminated with the 'tag peptide' encoded by the tmRNA and targeted for degradation. The ribosome is freed to recommence translation, which seems to be the essential function of trans-translation.</text>
</comment>
<dbReference type="HAMAP" id="MF_00023">
    <property type="entry name" value="SmpB"/>
    <property type="match status" value="1"/>
</dbReference>
<dbReference type="InterPro" id="IPR023620">
    <property type="entry name" value="SmpB"/>
</dbReference>
<keyword evidence="2 3" id="KW-0694">RNA-binding</keyword>
<evidence type="ECO:0000313" key="5">
    <source>
        <dbReference type="Proteomes" id="UP001501510"/>
    </source>
</evidence>
<dbReference type="Gene3D" id="2.40.280.10">
    <property type="match status" value="1"/>
</dbReference>
<evidence type="ECO:0000256" key="3">
    <source>
        <dbReference type="HAMAP-Rule" id="MF_00023"/>
    </source>
</evidence>
<sequence length="158" mass="18142">MGKVKGKASNTLVENRKARHDYFVEEKYEAGIELVGTEVKSIRAGKANLKDSYAEVRNGEVFVRNMHISPYEQGNIFNKDPLRDRKLLLHKSEIDKLIGYTTQQGYTLVPLTLYLKHGRVKVALAVAKGKKNYDKRQSLIEKSAKRDIERQMKNASRY</sequence>